<dbReference type="Gene3D" id="1.10.340.70">
    <property type="match status" value="1"/>
</dbReference>
<evidence type="ECO:0000256" key="4">
    <source>
        <dbReference type="ARBA" id="ARBA00022759"/>
    </source>
</evidence>
<evidence type="ECO:0000256" key="1">
    <source>
        <dbReference type="ARBA" id="ARBA00022679"/>
    </source>
</evidence>
<name>A0A699H7Z7_TANCI</name>
<dbReference type="Pfam" id="PF08284">
    <property type="entry name" value="RVP_2"/>
    <property type="match status" value="1"/>
</dbReference>
<reference evidence="11" key="1">
    <citation type="journal article" date="2019" name="Sci. Rep.">
        <title>Draft genome of Tanacetum cinerariifolium, the natural source of mosquito coil.</title>
        <authorList>
            <person name="Yamashiro T."/>
            <person name="Shiraishi A."/>
            <person name="Satake H."/>
            <person name="Nakayama K."/>
        </authorList>
    </citation>
    <scope>NUCLEOTIDE SEQUENCE</scope>
</reference>
<evidence type="ECO:0000259" key="9">
    <source>
        <dbReference type="Pfam" id="PF17917"/>
    </source>
</evidence>
<dbReference type="CDD" id="cd09272">
    <property type="entry name" value="RNase_HI_RT_Ty1"/>
    <property type="match status" value="1"/>
</dbReference>
<keyword evidence="3" id="KW-0540">Nuclease</keyword>
<feature type="region of interest" description="Disordered" evidence="8">
    <location>
        <begin position="544"/>
        <end position="579"/>
    </location>
</feature>
<dbReference type="InterPro" id="IPR041373">
    <property type="entry name" value="RT_RNaseH"/>
</dbReference>
<dbReference type="CDD" id="cd00303">
    <property type="entry name" value="retropepsin_like"/>
    <property type="match status" value="1"/>
</dbReference>
<dbReference type="InterPro" id="IPR043128">
    <property type="entry name" value="Rev_trsase/Diguanyl_cyclase"/>
</dbReference>
<dbReference type="InterPro" id="IPR050951">
    <property type="entry name" value="Retrovirus_Pol_polyprotein"/>
</dbReference>
<feature type="region of interest" description="Disordered" evidence="8">
    <location>
        <begin position="324"/>
        <end position="349"/>
    </location>
</feature>
<evidence type="ECO:0000259" key="10">
    <source>
        <dbReference type="Pfam" id="PF17921"/>
    </source>
</evidence>
<dbReference type="Pfam" id="PF17921">
    <property type="entry name" value="Integrase_H2C2"/>
    <property type="match status" value="1"/>
</dbReference>
<keyword evidence="7" id="KW-0175">Coiled coil</keyword>
<comment type="caution">
    <text evidence="11">The sequence shown here is derived from an EMBL/GenBank/DDBJ whole genome shotgun (WGS) entry which is preliminary data.</text>
</comment>
<organism evidence="11">
    <name type="scientific">Tanacetum cinerariifolium</name>
    <name type="common">Dalmatian daisy</name>
    <name type="synonym">Chrysanthemum cinerariifolium</name>
    <dbReference type="NCBI Taxonomy" id="118510"/>
    <lineage>
        <taxon>Eukaryota</taxon>
        <taxon>Viridiplantae</taxon>
        <taxon>Streptophyta</taxon>
        <taxon>Embryophyta</taxon>
        <taxon>Tracheophyta</taxon>
        <taxon>Spermatophyta</taxon>
        <taxon>Magnoliopsida</taxon>
        <taxon>eudicotyledons</taxon>
        <taxon>Gunneridae</taxon>
        <taxon>Pentapetalae</taxon>
        <taxon>asterids</taxon>
        <taxon>campanulids</taxon>
        <taxon>Asterales</taxon>
        <taxon>Asteraceae</taxon>
        <taxon>Asteroideae</taxon>
        <taxon>Anthemideae</taxon>
        <taxon>Anthemidinae</taxon>
        <taxon>Tanacetum</taxon>
    </lineage>
</organism>
<feature type="compositionally biased region" description="Basic and acidic residues" evidence="8">
    <location>
        <begin position="546"/>
        <end position="555"/>
    </location>
</feature>
<feature type="coiled-coil region" evidence="7">
    <location>
        <begin position="1232"/>
        <end position="1259"/>
    </location>
</feature>
<dbReference type="PANTHER" id="PTHR37984">
    <property type="entry name" value="PROTEIN CBG26694"/>
    <property type="match status" value="1"/>
</dbReference>
<feature type="domain" description="Integrase zinc-binding" evidence="10">
    <location>
        <begin position="957"/>
        <end position="1012"/>
    </location>
</feature>
<feature type="region of interest" description="Disordered" evidence="8">
    <location>
        <begin position="49"/>
        <end position="102"/>
    </location>
</feature>
<feature type="compositionally biased region" description="Low complexity" evidence="8">
    <location>
        <begin position="326"/>
        <end position="343"/>
    </location>
</feature>
<protein>
    <submittedName>
        <fullName evidence="11">Putative reverse transcriptase domain-containing protein</fullName>
    </submittedName>
</protein>
<keyword evidence="1" id="KW-0808">Transferase</keyword>
<gene>
    <name evidence="11" type="ORF">Tci_276992</name>
</gene>
<dbReference type="InterPro" id="IPR043502">
    <property type="entry name" value="DNA/RNA_pol_sf"/>
</dbReference>
<dbReference type="PANTHER" id="PTHR37984:SF5">
    <property type="entry name" value="PROTEIN NYNRIN-LIKE"/>
    <property type="match status" value="1"/>
</dbReference>
<dbReference type="InterPro" id="IPR041588">
    <property type="entry name" value="Integrase_H2C2"/>
</dbReference>
<dbReference type="GO" id="GO:0004519">
    <property type="term" value="F:endonuclease activity"/>
    <property type="evidence" value="ECO:0007669"/>
    <property type="project" value="UniProtKB-KW"/>
</dbReference>
<evidence type="ECO:0000256" key="3">
    <source>
        <dbReference type="ARBA" id="ARBA00022722"/>
    </source>
</evidence>
<evidence type="ECO:0000256" key="2">
    <source>
        <dbReference type="ARBA" id="ARBA00022695"/>
    </source>
</evidence>
<dbReference type="GO" id="GO:0003964">
    <property type="term" value="F:RNA-directed DNA polymerase activity"/>
    <property type="evidence" value="ECO:0007669"/>
    <property type="project" value="UniProtKB-KW"/>
</dbReference>
<keyword evidence="6 11" id="KW-0695">RNA-directed DNA polymerase</keyword>
<evidence type="ECO:0000313" key="11">
    <source>
        <dbReference type="EMBL" id="GEX05017.1"/>
    </source>
</evidence>
<feature type="compositionally biased region" description="Low complexity" evidence="8">
    <location>
        <begin position="62"/>
        <end position="99"/>
    </location>
</feature>
<proteinExistence type="predicted"/>
<sequence>MVLAPGQPIPHGRPYRYHLNETLHMMTARKRVGPLHTHRLTVRHSYDYSSSDHFSLDDSSRDSSSSSSSETSSDSSTDVLLDSASSRSSSDHSLPAPSSGMTPSHHLCSLVPSIHCSSAVIFARPYQDSSFASPSCKKSKTPATSIPISLPIPGALSYARADHLPSLKRIRSSETATDLEVSSEDRFEPYVPRGTDLEMDVNVVRSDRIKIDLEIQAKIDECIAYTYALKDRGNNARVVVEAVDRDEVETGAKGPVEVRVNRVTHPVTADDIPEPAQEEGAVEVTYETLKDLVQRFHDHNVKVPVYRVQAIEGAHDAARNLEPLIRNGGNRNGGNRNRENGNGNENGRGNGYKFRGFMPARECTYQDFLKCQPLSFNGTEGVVGLTCWSEKMETVFHISNCPEKYQVKYATFTLLISTLTWWNSHKRTIGIESAYAISWAKLMKLMTEVRFQELVLLCTRMVPNKEDKVQRFVGGLPHIIQGNIIAAEPTKLQDAIRIANNLMDQKLKGYTRSAENNSRDNRGQQPVFKRQNVRRQNVVRAYTAENNEKKGKDCPKLINQNRGNQIGNKNGNKTRNQTGGNEVIAKDYAIGGGGANLDSNVVTNTSYAVELAGGRISKTNIFLRVCTLGLLGHSFDIDLILIELGSFDVIIGMDCRIKSKLNIISCTKTQKKEHERHLKLIMRLLKKEELYAKFLKCEFLLPKVQILGHVIDSEGIHVDPAKIDSIKDWASPKTPTEIRQFLGLASYYRRFIKGFLKIARPMTKLTQKSVKFDWGEKAEAVFYLLKQKLCSALILALPEGCENFVVYCDASHKWLGAILMQKEKIVAYISRQLKVYEKSYTTHDLELGAVVCSLKMWRHYLYGTKCIVFTDHKSLQHILNQKELNMRQRRWLELLSDYDFMAIGLNLSKQILSAQSKAKKEENFINEDLHGMINKLEPRVDGTLCLNNQSWISRFGDLRALIMHESHKSKYSIHPGSVKMYQDLKILYWWPNMKAETATYVSKCLTCAKVKVEYQKPSDLLRNLLMALPDKHQLKFNIHKDAKSLMEAIEKRFGVNAAHNVSAASPQAKVSTLPNVDSLSDAVIYSFFASQSNSPQLDNEDLKQIDLDDLEKMDLKWQMVMLTMRARSFQADKEPNNYALMAYTLLGSSSSSGSDNKVAPFSKACSKAYATLQTHYDNLSVEYRTSQLNVLLYKIGLESVKARLVLYQKNETVFEEDIKLLKLDVMLRDNVLAELRKKFEKAKKERNDLKLTLEKFQNSSKNLKLHSQESDNRILENPENNRYKTGEGYHVVPPPYIRTFLPPKPDLVFTDDPNAFLTRSRLVSLNAARPVPTAVTQSIVKCTRTVKNAFNKAISPGNKGNAEKASTCWVWKPKCKVLDHDAFDVTENKNDVHVFANESDKADNKKHDEKAKRDDKGKSHVDSLKGVRDLRAEFEEFSLTALTGLMLPSVNVVHLDFGIARKSLFVDPSKYPDDPDMPELEDIVYSDDEEDVSAEADLSNLETNIPVSPILTTRVHKDYPVNQIIGDLNLAPQTRKPKKVLQALKDPNWIEAMQEELLQFTLQKGHTQEEGIDYDEVFAPVARIEAIRLFLAYASFLGFMDLKTMIILIRFTRWSKQSMGCIKLQELDVKSASTPIETDKLLLKDPDGEDVDVHIYRYLKGKPHLGLWYPRDSSFNLVAYSDSDYTRASLDRKSTTGGCQFLDYRLISWQCKNQTVVATSSTEAEYVANASCCAQVLWIQNLLQNYRVRKAV</sequence>
<feature type="region of interest" description="Disordered" evidence="8">
    <location>
        <begin position="1396"/>
        <end position="1422"/>
    </location>
</feature>
<feature type="compositionally biased region" description="Polar residues" evidence="8">
    <location>
        <begin position="558"/>
        <end position="579"/>
    </location>
</feature>
<dbReference type="FunFam" id="3.30.70.270:FF:000020">
    <property type="entry name" value="Transposon Tf2-6 polyprotein-like Protein"/>
    <property type="match status" value="1"/>
</dbReference>
<dbReference type="Pfam" id="PF17917">
    <property type="entry name" value="RT_RNaseH"/>
    <property type="match status" value="1"/>
</dbReference>
<keyword evidence="5" id="KW-0378">Hydrolase</keyword>
<evidence type="ECO:0000256" key="6">
    <source>
        <dbReference type="ARBA" id="ARBA00022918"/>
    </source>
</evidence>
<evidence type="ECO:0000256" key="5">
    <source>
        <dbReference type="ARBA" id="ARBA00022801"/>
    </source>
</evidence>
<evidence type="ECO:0000256" key="8">
    <source>
        <dbReference type="SAM" id="MobiDB-lite"/>
    </source>
</evidence>
<feature type="region of interest" description="Disordered" evidence="8">
    <location>
        <begin position="511"/>
        <end position="531"/>
    </location>
</feature>
<dbReference type="GO" id="GO:0016787">
    <property type="term" value="F:hydrolase activity"/>
    <property type="evidence" value="ECO:0007669"/>
    <property type="project" value="UniProtKB-KW"/>
</dbReference>
<keyword evidence="2" id="KW-0548">Nucleotidyltransferase</keyword>
<dbReference type="SUPFAM" id="SSF56672">
    <property type="entry name" value="DNA/RNA polymerases"/>
    <property type="match status" value="1"/>
</dbReference>
<dbReference type="Gene3D" id="3.30.70.270">
    <property type="match status" value="2"/>
</dbReference>
<evidence type="ECO:0000256" key="7">
    <source>
        <dbReference type="SAM" id="Coils"/>
    </source>
</evidence>
<dbReference type="CDD" id="cd09274">
    <property type="entry name" value="RNase_HI_RT_Ty3"/>
    <property type="match status" value="1"/>
</dbReference>
<accession>A0A699H7Z7</accession>
<feature type="domain" description="Reverse transcriptase RNase H-like" evidence="9">
    <location>
        <begin position="803"/>
        <end position="898"/>
    </location>
</feature>
<dbReference type="EMBL" id="BKCJ010086867">
    <property type="protein sequence ID" value="GEX05017.1"/>
    <property type="molecule type" value="Genomic_DNA"/>
</dbReference>
<keyword evidence="4" id="KW-0255">Endonuclease</keyword>